<feature type="signal peptide" evidence="1">
    <location>
        <begin position="1"/>
        <end position="17"/>
    </location>
</feature>
<accession>A0A9P8SJM5</accession>
<dbReference type="RefSeq" id="XP_044722976.1">
    <property type="nucleotide sequence ID" value="XM_044861950.1"/>
</dbReference>
<dbReference type="EMBL" id="JAIZPD010000003">
    <property type="protein sequence ID" value="KAH0965463.1"/>
    <property type="molecule type" value="Genomic_DNA"/>
</dbReference>
<proteinExistence type="predicted"/>
<evidence type="ECO:0000313" key="3">
    <source>
        <dbReference type="Proteomes" id="UP000824596"/>
    </source>
</evidence>
<dbReference type="Proteomes" id="UP000824596">
    <property type="component" value="Unassembled WGS sequence"/>
</dbReference>
<evidence type="ECO:0000256" key="1">
    <source>
        <dbReference type="SAM" id="SignalP"/>
    </source>
</evidence>
<keyword evidence="1" id="KW-0732">Signal</keyword>
<dbReference type="AlphaFoldDB" id="A0A9P8SJM5"/>
<sequence>MQFSVISLFALCTVAMAASIDRTVVDGLQKRQNEAAVVPLNQPAMRNDADGPIQAFANPGAAGDA</sequence>
<feature type="chain" id="PRO_5040121847" evidence="1">
    <location>
        <begin position="18"/>
        <end position="65"/>
    </location>
</feature>
<keyword evidence="3" id="KW-1185">Reference proteome</keyword>
<name>A0A9P8SJM5_9HYPO</name>
<reference evidence="2" key="1">
    <citation type="submission" date="2021-09" db="EMBL/GenBank/DDBJ databases">
        <title>A high-quality genome of the endoparasitic fungus Hirsutella rhossiliensis with a comparison of Hirsutella genomes reveals transposable elements contributing to genome size variation.</title>
        <authorList>
            <person name="Lin R."/>
            <person name="Jiao Y."/>
            <person name="Sun X."/>
            <person name="Ling J."/>
            <person name="Xie B."/>
            <person name="Cheng X."/>
        </authorList>
    </citation>
    <scope>NUCLEOTIDE SEQUENCE</scope>
    <source>
        <strain evidence="2">HR02</strain>
    </source>
</reference>
<evidence type="ECO:0000313" key="2">
    <source>
        <dbReference type="EMBL" id="KAH0965463.1"/>
    </source>
</evidence>
<organism evidence="2 3">
    <name type="scientific">Hirsutella rhossiliensis</name>
    <dbReference type="NCBI Taxonomy" id="111463"/>
    <lineage>
        <taxon>Eukaryota</taxon>
        <taxon>Fungi</taxon>
        <taxon>Dikarya</taxon>
        <taxon>Ascomycota</taxon>
        <taxon>Pezizomycotina</taxon>
        <taxon>Sordariomycetes</taxon>
        <taxon>Hypocreomycetidae</taxon>
        <taxon>Hypocreales</taxon>
        <taxon>Ophiocordycipitaceae</taxon>
        <taxon>Hirsutella</taxon>
    </lineage>
</organism>
<protein>
    <submittedName>
        <fullName evidence="2">Uncharacterized protein</fullName>
    </submittedName>
</protein>
<dbReference type="OrthoDB" id="10448509at2759"/>
<dbReference type="GeneID" id="68352608"/>
<comment type="caution">
    <text evidence="2">The sequence shown here is derived from an EMBL/GenBank/DDBJ whole genome shotgun (WGS) entry which is preliminary data.</text>
</comment>
<gene>
    <name evidence="2" type="ORF">HRG_03479</name>
</gene>